<dbReference type="PANTHER" id="PTHR22777">
    <property type="entry name" value="HEMOLYSIN-RELATED"/>
    <property type="match status" value="1"/>
</dbReference>
<dbReference type="CDD" id="cd04590">
    <property type="entry name" value="CBS_pair_CorC_HlyC_assoc"/>
    <property type="match status" value="1"/>
</dbReference>
<evidence type="ECO:0000259" key="12">
    <source>
        <dbReference type="PROSITE" id="PS51846"/>
    </source>
</evidence>
<feature type="transmembrane region" description="Helical" evidence="10">
    <location>
        <begin position="12"/>
        <end position="32"/>
    </location>
</feature>
<organism evidence="13 14">
    <name type="scientific">Lentihominibacter hominis</name>
    <dbReference type="NCBI Taxonomy" id="2763645"/>
    <lineage>
        <taxon>Bacteria</taxon>
        <taxon>Bacillati</taxon>
        <taxon>Bacillota</taxon>
        <taxon>Clostridia</taxon>
        <taxon>Peptostreptococcales</taxon>
        <taxon>Anaerovoracaceae</taxon>
        <taxon>Lentihominibacter</taxon>
    </lineage>
</organism>
<dbReference type="SMART" id="SM01091">
    <property type="entry name" value="CorC_HlyC"/>
    <property type="match status" value="1"/>
</dbReference>
<dbReference type="SUPFAM" id="SSF56176">
    <property type="entry name" value="FAD-binding/transporter-associated domain-like"/>
    <property type="match status" value="1"/>
</dbReference>
<dbReference type="Pfam" id="PF03471">
    <property type="entry name" value="CorC_HlyC"/>
    <property type="match status" value="1"/>
</dbReference>
<reference evidence="13" key="1">
    <citation type="submission" date="2020-08" db="EMBL/GenBank/DDBJ databases">
        <title>Genome public.</title>
        <authorList>
            <person name="Liu C."/>
            <person name="Sun Q."/>
        </authorList>
    </citation>
    <scope>NUCLEOTIDE SEQUENCE</scope>
    <source>
        <strain evidence="13">NSJ-24</strain>
    </source>
</reference>
<feature type="domain" description="CNNM transmembrane" evidence="12">
    <location>
        <begin position="1"/>
        <end position="188"/>
    </location>
</feature>
<comment type="subcellular location">
    <subcellularLocation>
        <location evidence="1">Membrane</location>
        <topology evidence="1">Multi-pass membrane protein</topology>
    </subcellularLocation>
</comment>
<dbReference type="SUPFAM" id="SSF54631">
    <property type="entry name" value="CBS-domain pair"/>
    <property type="match status" value="1"/>
</dbReference>
<sequence length="419" mass="46510">MGSVIIKDTVIIIVLIMFSAYFSATETAFTSVNRIRLKNMAGEGNKKADRVLKLSDKYDKLLTTILIGNNIVNIAMTSIATMLFVNLMGSYGATVATAVITVVVLIFGEITPKSIAKEKPESFAMLSAPMLKKLMTLMTPINFLFTKWKLFISKLLKLNNADVITEDEIKTMVEEAETAGTIEGKHSELIQNAIGFFDLTAEDVMTPRPEICAADVRCSNEELAKIFVKTGFSRLPVYEEDIDRITGVINQKDFYNYVMGTEKSVADGVVPVVFVSTVMKISDLLRKMQHLKTHMAIVTDEYGGTEGLVTMEDIIEELVGEIFDEHDAVISNDIIPLNNGSFRVKCSANINKVFDYFGIDDIPDVVTVNGWVVMSMDKLPAKNDTFEEIIGDKKLRVRIIKANERKAIEINLKVENAGS</sequence>
<gene>
    <name evidence="13" type="ORF">H8692_05375</name>
</gene>
<evidence type="ECO:0000256" key="6">
    <source>
        <dbReference type="ARBA" id="ARBA00023122"/>
    </source>
</evidence>
<dbReference type="PROSITE" id="PS51371">
    <property type="entry name" value="CBS"/>
    <property type="match status" value="2"/>
</dbReference>
<keyword evidence="14" id="KW-1185">Reference proteome</keyword>
<dbReference type="Gene3D" id="3.30.465.10">
    <property type="match status" value="1"/>
</dbReference>
<evidence type="ECO:0000256" key="10">
    <source>
        <dbReference type="SAM" id="Phobius"/>
    </source>
</evidence>
<comment type="caution">
    <text evidence="13">The sequence shown here is derived from an EMBL/GenBank/DDBJ whole genome shotgun (WGS) entry which is preliminary data.</text>
</comment>
<dbReference type="Gene3D" id="3.10.580.10">
    <property type="entry name" value="CBS-domain"/>
    <property type="match status" value="1"/>
</dbReference>
<evidence type="ECO:0000256" key="4">
    <source>
        <dbReference type="ARBA" id="ARBA00022737"/>
    </source>
</evidence>
<proteinExistence type="inferred from homology"/>
<evidence type="ECO:0000256" key="1">
    <source>
        <dbReference type="ARBA" id="ARBA00004141"/>
    </source>
</evidence>
<keyword evidence="5 9" id="KW-1133">Transmembrane helix</keyword>
<dbReference type="FunFam" id="3.10.580.10:FF:000002">
    <property type="entry name" value="Magnesium/cobalt efflux protein CorC"/>
    <property type="match status" value="1"/>
</dbReference>
<evidence type="ECO:0000313" key="13">
    <source>
        <dbReference type="EMBL" id="MBC8568196.1"/>
    </source>
</evidence>
<name>A0A926E9Z5_9FIRM</name>
<dbReference type="InterPro" id="IPR016169">
    <property type="entry name" value="FAD-bd_PCMH_sub2"/>
</dbReference>
<dbReference type="GO" id="GO:0005886">
    <property type="term" value="C:plasma membrane"/>
    <property type="evidence" value="ECO:0007669"/>
    <property type="project" value="TreeGrafter"/>
</dbReference>
<feature type="transmembrane region" description="Helical" evidence="10">
    <location>
        <begin position="91"/>
        <end position="111"/>
    </location>
</feature>
<keyword evidence="3 9" id="KW-0812">Transmembrane</keyword>
<evidence type="ECO:0000259" key="11">
    <source>
        <dbReference type="PROSITE" id="PS51371"/>
    </source>
</evidence>
<accession>A0A926E9Z5</accession>
<keyword evidence="4" id="KW-0677">Repeat</keyword>
<evidence type="ECO:0000256" key="7">
    <source>
        <dbReference type="ARBA" id="ARBA00023136"/>
    </source>
</evidence>
<dbReference type="GO" id="GO:0050660">
    <property type="term" value="F:flavin adenine dinucleotide binding"/>
    <property type="evidence" value="ECO:0007669"/>
    <property type="project" value="InterPro"/>
</dbReference>
<feature type="domain" description="CBS" evidence="11">
    <location>
        <begin position="205"/>
        <end position="265"/>
    </location>
</feature>
<protein>
    <submittedName>
        <fullName evidence="13">HlyC/CorC family transporter</fullName>
    </submittedName>
</protein>
<dbReference type="InterPro" id="IPR005170">
    <property type="entry name" value="Transptr-assoc_dom"/>
</dbReference>
<dbReference type="InterPro" id="IPR002550">
    <property type="entry name" value="CNNM"/>
</dbReference>
<dbReference type="InterPro" id="IPR000644">
    <property type="entry name" value="CBS_dom"/>
</dbReference>
<dbReference type="EMBL" id="JACRTA010000002">
    <property type="protein sequence ID" value="MBC8568196.1"/>
    <property type="molecule type" value="Genomic_DNA"/>
</dbReference>
<keyword evidence="6 8" id="KW-0129">CBS domain</keyword>
<dbReference type="Pfam" id="PF00571">
    <property type="entry name" value="CBS"/>
    <property type="match status" value="2"/>
</dbReference>
<dbReference type="InterPro" id="IPR046342">
    <property type="entry name" value="CBS_dom_sf"/>
</dbReference>
<evidence type="ECO:0000256" key="3">
    <source>
        <dbReference type="ARBA" id="ARBA00022692"/>
    </source>
</evidence>
<dbReference type="PANTHER" id="PTHR22777:SF17">
    <property type="entry name" value="UPF0053 PROTEIN SLL0260"/>
    <property type="match status" value="1"/>
</dbReference>
<evidence type="ECO:0000256" key="8">
    <source>
        <dbReference type="PROSITE-ProRule" id="PRU00703"/>
    </source>
</evidence>
<feature type="domain" description="CBS" evidence="11">
    <location>
        <begin position="266"/>
        <end position="325"/>
    </location>
</feature>
<comment type="similarity">
    <text evidence="2">Belongs to the UPF0053 family.</text>
</comment>
<dbReference type="AlphaFoldDB" id="A0A926E9Z5"/>
<evidence type="ECO:0000256" key="2">
    <source>
        <dbReference type="ARBA" id="ARBA00006337"/>
    </source>
</evidence>
<evidence type="ECO:0000313" key="14">
    <source>
        <dbReference type="Proteomes" id="UP000610862"/>
    </source>
</evidence>
<dbReference type="InterPro" id="IPR044751">
    <property type="entry name" value="Ion_transp-like_CBS"/>
</dbReference>
<keyword evidence="7 9" id="KW-0472">Membrane</keyword>
<evidence type="ECO:0000256" key="5">
    <source>
        <dbReference type="ARBA" id="ARBA00022989"/>
    </source>
</evidence>
<dbReference type="InterPro" id="IPR036318">
    <property type="entry name" value="FAD-bd_PCMH-like_sf"/>
</dbReference>
<dbReference type="Proteomes" id="UP000610862">
    <property type="component" value="Unassembled WGS sequence"/>
</dbReference>
<dbReference type="RefSeq" id="WP_187525158.1">
    <property type="nucleotide sequence ID" value="NZ_JACRTA010000002.1"/>
</dbReference>
<dbReference type="PROSITE" id="PS51846">
    <property type="entry name" value="CNNM"/>
    <property type="match status" value="1"/>
</dbReference>
<evidence type="ECO:0000256" key="9">
    <source>
        <dbReference type="PROSITE-ProRule" id="PRU01193"/>
    </source>
</evidence>
<dbReference type="Pfam" id="PF01595">
    <property type="entry name" value="CNNM"/>
    <property type="match status" value="1"/>
</dbReference>